<dbReference type="SUPFAM" id="SSF53335">
    <property type="entry name" value="S-adenosyl-L-methionine-dependent methyltransferases"/>
    <property type="match status" value="1"/>
</dbReference>
<sequence>MKYELIATATFGLEAVVKMELQDLGYNVVKVEDGKVTFIGDERAIVHSNMWLRTADRVYIKVAEFNAETFEELFQQVRGIGWEDFLTVDAAFPVVGTSVKSTLHSVTSCQSIIKKAIVSRLSDFYVQNHFDEAGANYRIRFSILKNHVTLLLDTSGAGLHKRGYRAVDVAAPMKETLAAALVRLSFWKEGVMRRDKDNPDHVARILVDPCCGSGTILIEAAMMARNIAPGLNRKFAAMAWDFIPEELWNEERQAAYNAVDYDSEAIIKGFDINGKAIAAAMANAMEAGVEEDISFSRMDMRKFRADESNGIIITNPPYGERIGDKDAIHKIYARLKEILEKDPTWSLFMITTDREVEKIFDRKADRRRKLYNGRLQTTYYQFHGQKISK</sequence>
<dbReference type="PROSITE" id="PS00092">
    <property type="entry name" value="N6_MTASE"/>
    <property type="match status" value="1"/>
</dbReference>
<dbReference type="InterPro" id="IPR029063">
    <property type="entry name" value="SAM-dependent_MTases_sf"/>
</dbReference>
<evidence type="ECO:0000313" key="6">
    <source>
        <dbReference type="Proteomes" id="UP000237883"/>
    </source>
</evidence>
<organism evidence="5 6">
    <name type="scientific">Mogibacterium diversum</name>
    <dbReference type="NCBI Taxonomy" id="114527"/>
    <lineage>
        <taxon>Bacteria</taxon>
        <taxon>Bacillati</taxon>
        <taxon>Bacillota</taxon>
        <taxon>Clostridia</taxon>
        <taxon>Peptostreptococcales</taxon>
        <taxon>Anaerovoracaceae</taxon>
        <taxon>Mogibacterium</taxon>
    </lineage>
</organism>
<dbReference type="Proteomes" id="UP000237883">
    <property type="component" value="Chromosome"/>
</dbReference>
<dbReference type="Pfam" id="PF01170">
    <property type="entry name" value="UPF0020"/>
    <property type="match status" value="1"/>
</dbReference>
<dbReference type="EMBL" id="CP027228">
    <property type="protein sequence ID" value="AVM47601.1"/>
    <property type="molecule type" value="Genomic_DNA"/>
</dbReference>
<evidence type="ECO:0000256" key="2">
    <source>
        <dbReference type="ARBA" id="ARBA00022679"/>
    </source>
</evidence>
<dbReference type="Gene3D" id="3.40.50.150">
    <property type="entry name" value="Vaccinia Virus protein VP39"/>
    <property type="match status" value="1"/>
</dbReference>
<proteinExistence type="predicted"/>
<keyword evidence="1 5" id="KW-0489">Methyltransferase</keyword>
<dbReference type="GO" id="GO:0003723">
    <property type="term" value="F:RNA binding"/>
    <property type="evidence" value="ECO:0007669"/>
    <property type="project" value="UniProtKB-UniRule"/>
</dbReference>
<dbReference type="InterPro" id="IPR004114">
    <property type="entry name" value="THUMP_dom"/>
</dbReference>
<dbReference type="PRINTS" id="PR00507">
    <property type="entry name" value="N12N6MTFRASE"/>
</dbReference>
<dbReference type="Gene3D" id="3.30.2130.30">
    <property type="match status" value="1"/>
</dbReference>
<dbReference type="GeneID" id="78390913"/>
<dbReference type="RefSeq" id="WP_106056537.1">
    <property type="nucleotide sequence ID" value="NZ_CP027228.1"/>
</dbReference>
<dbReference type="GO" id="GO:0070043">
    <property type="term" value="F:rRNA (guanine-N7-)-methyltransferase activity"/>
    <property type="evidence" value="ECO:0007669"/>
    <property type="project" value="TreeGrafter"/>
</dbReference>
<dbReference type="PANTHER" id="PTHR47313">
    <property type="entry name" value="RIBOSOMAL RNA LARGE SUBUNIT METHYLTRANSFERASE K/L"/>
    <property type="match status" value="1"/>
</dbReference>
<dbReference type="InterPro" id="IPR054170">
    <property type="entry name" value="RlmL_1st"/>
</dbReference>
<evidence type="ECO:0000256" key="3">
    <source>
        <dbReference type="PROSITE-ProRule" id="PRU00529"/>
    </source>
</evidence>
<dbReference type="GO" id="GO:0008990">
    <property type="term" value="F:rRNA (guanine-N2-)-methyltransferase activity"/>
    <property type="evidence" value="ECO:0007669"/>
    <property type="project" value="TreeGrafter"/>
</dbReference>
<protein>
    <submittedName>
        <fullName evidence="5">RNA methyltransferase</fullName>
    </submittedName>
</protein>
<dbReference type="PROSITE" id="PS51165">
    <property type="entry name" value="THUMP"/>
    <property type="match status" value="1"/>
</dbReference>
<dbReference type="KEGG" id="mdv:C5Q96_01435"/>
<evidence type="ECO:0000259" key="4">
    <source>
        <dbReference type="PROSITE" id="PS51165"/>
    </source>
</evidence>
<dbReference type="CDD" id="cd11715">
    <property type="entry name" value="THUMP_AdoMetMT"/>
    <property type="match status" value="1"/>
</dbReference>
<dbReference type="OrthoDB" id="9809404at2"/>
<dbReference type="AlphaFoldDB" id="A0A2S0L2S5"/>
<gene>
    <name evidence="5" type="ORF">C5Q96_01435</name>
</gene>
<dbReference type="Pfam" id="PF02926">
    <property type="entry name" value="THUMP"/>
    <property type="match status" value="1"/>
</dbReference>
<dbReference type="PANTHER" id="PTHR47313:SF1">
    <property type="entry name" value="RIBOSOMAL RNA LARGE SUBUNIT METHYLTRANSFERASE K_L"/>
    <property type="match status" value="1"/>
</dbReference>
<keyword evidence="6" id="KW-1185">Reference proteome</keyword>
<evidence type="ECO:0000256" key="1">
    <source>
        <dbReference type="ARBA" id="ARBA00022603"/>
    </source>
</evidence>
<name>A0A2S0L2S5_9FIRM</name>
<accession>A0A2S0L2S5</accession>
<dbReference type="InterPro" id="IPR000241">
    <property type="entry name" value="RlmKL-like_Mtase"/>
</dbReference>
<keyword evidence="3" id="KW-0694">RNA-binding</keyword>
<feature type="domain" description="THUMP" evidence="4">
    <location>
        <begin position="44"/>
        <end position="154"/>
    </location>
</feature>
<dbReference type="Pfam" id="PF22020">
    <property type="entry name" value="RlmL_1st"/>
    <property type="match status" value="1"/>
</dbReference>
<keyword evidence="2 5" id="KW-0808">Transferase</keyword>
<dbReference type="InterPro" id="IPR002052">
    <property type="entry name" value="DNA_methylase_N6_adenine_CS"/>
</dbReference>
<reference evidence="6" key="1">
    <citation type="submission" date="2018-02" db="EMBL/GenBank/DDBJ databases">
        <authorList>
            <person name="Holder M.E."/>
            <person name="Ajami N.J."/>
            <person name="Petrosino J.F."/>
        </authorList>
    </citation>
    <scope>NUCLEOTIDE SEQUENCE [LARGE SCALE GENOMIC DNA]</scope>
    <source>
        <strain evidence="6">CCUG 47132</strain>
    </source>
</reference>
<evidence type="ECO:0000313" key="5">
    <source>
        <dbReference type="EMBL" id="AVM47601.1"/>
    </source>
</evidence>